<evidence type="ECO:0000256" key="4">
    <source>
        <dbReference type="ARBA" id="ARBA00022741"/>
    </source>
</evidence>
<dbReference type="Pfam" id="PF16952">
    <property type="entry name" value="Gln-synt_N_2"/>
    <property type="match status" value="1"/>
</dbReference>
<evidence type="ECO:0000259" key="10">
    <source>
        <dbReference type="PROSITE" id="PS51987"/>
    </source>
</evidence>
<evidence type="ECO:0000256" key="8">
    <source>
        <dbReference type="RuleBase" id="RU000384"/>
    </source>
</evidence>
<dbReference type="InterPro" id="IPR014746">
    <property type="entry name" value="Gln_synth/guanido_kin_cat_dom"/>
</dbReference>
<comment type="cofactor">
    <cofactor evidence="1">
        <name>Mg(2+)</name>
        <dbReference type="ChEBI" id="CHEBI:18420"/>
    </cofactor>
</comment>
<evidence type="ECO:0000313" key="12">
    <source>
        <dbReference type="Proteomes" id="UP000242712"/>
    </source>
</evidence>
<reference evidence="11 12" key="1">
    <citation type="submission" date="2017-08" db="EMBL/GenBank/DDBJ databases">
        <title>Draft genome sequences of 64 type strains of genus Staph aureus.</title>
        <authorList>
            <person name="Cole K."/>
            <person name="Golubchik T."/>
            <person name="Russell J."/>
            <person name="Foster D."/>
            <person name="Llewelyn M."/>
            <person name="Wilson D."/>
            <person name="Crook D."/>
            <person name="Paul J."/>
        </authorList>
    </citation>
    <scope>NUCLEOTIDE SEQUENCE [LARGE SCALE GENOMIC DNA]</scope>
    <source>
        <strain evidence="11 12">DSM 29875</strain>
    </source>
</reference>
<dbReference type="RefSeq" id="WP_103372221.1">
    <property type="nucleotide sequence ID" value="NZ_CBCRVO010000002.1"/>
</dbReference>
<organism evidence="11 12">
    <name type="scientific">Staphylococcus argensis</name>
    <dbReference type="NCBI Taxonomy" id="1607738"/>
    <lineage>
        <taxon>Bacteria</taxon>
        <taxon>Bacillati</taxon>
        <taxon>Bacillota</taxon>
        <taxon>Bacilli</taxon>
        <taxon>Bacillales</taxon>
        <taxon>Staphylococcaceae</taxon>
        <taxon>Staphylococcus</taxon>
    </lineage>
</organism>
<keyword evidence="3" id="KW-0436">Ligase</keyword>
<evidence type="ECO:0000256" key="2">
    <source>
        <dbReference type="ARBA" id="ARBA00009897"/>
    </source>
</evidence>
<feature type="domain" description="GS catalytic" evidence="10">
    <location>
        <begin position="118"/>
        <end position="454"/>
    </location>
</feature>
<dbReference type="PANTHER" id="PTHR43785">
    <property type="entry name" value="GAMMA-GLUTAMYLPUTRESCINE SYNTHETASE"/>
    <property type="match status" value="1"/>
</dbReference>
<sequence length="454" mass="51308">MVNNQNDKIQQVLDRVQDDNIEFIRMEFLDYTGVTRGRTIRNDNLRAAMEDGVNFSTAIMSFDMFDEFIEGGAYGSNDGDFFAIPDPDTYAVVPFREKTARMLCDLYDVNGEPWEGCPRNALKRLLEKVEKLLGGKLNMAYEQEAYLLDTDEKGNILPADQSHCFSTDGVDIQDSFVQSFVHALETMGVTTEQISSEYGPGQLEVNLKYADALKATDDQVTFTHLFKQIARQHDMLGTLMAKPFEDQPGSGLHVHISLYDEDGNNLFEDPSDKRGLQLSQNAYYFIGGLLKHGRSLVGIGAPTFNSYKRMQPGSWAPAHVCYGDANRSVLVRVPEVRRARRFEFRGADGSCNPYLLSTCLLAAGLDGIQNKIDPGNPMQEDVAEFDDEQLKEHGIEWVPRDLLEAVQTIEKDAVLGETIGQSIWKEFMNVKRSEWKKYTQHISDWELESISKIF</sequence>
<gene>
    <name evidence="11" type="ORF">CD039_10165</name>
</gene>
<dbReference type="OrthoDB" id="9807095at2"/>
<keyword evidence="4" id="KW-0547">Nucleotide-binding</keyword>
<dbReference type="InterPro" id="IPR036651">
    <property type="entry name" value="Gln_synt_N_sf"/>
</dbReference>
<evidence type="ECO:0000256" key="5">
    <source>
        <dbReference type="ARBA" id="ARBA00022840"/>
    </source>
</evidence>
<keyword evidence="5" id="KW-0067">ATP-binding</keyword>
<dbReference type="Pfam" id="PF00120">
    <property type="entry name" value="Gln-synt_C"/>
    <property type="match status" value="1"/>
</dbReference>
<dbReference type="GO" id="GO:0005524">
    <property type="term" value="F:ATP binding"/>
    <property type="evidence" value="ECO:0007669"/>
    <property type="project" value="UniProtKB-KW"/>
</dbReference>
<dbReference type="Gene3D" id="3.10.20.70">
    <property type="entry name" value="Glutamine synthetase, N-terminal domain"/>
    <property type="match status" value="1"/>
</dbReference>
<keyword evidence="6" id="KW-0460">Magnesium</keyword>
<dbReference type="AlphaFoldDB" id="A0A2K4FBX0"/>
<comment type="caution">
    <text evidence="11">The sequence shown here is derived from an EMBL/GenBank/DDBJ whole genome shotgun (WGS) entry which is preliminary data.</text>
</comment>
<comment type="similarity">
    <text evidence="2 7 8">Belongs to the glutamine synthetase family.</text>
</comment>
<dbReference type="PROSITE" id="PS51986">
    <property type="entry name" value="GS_BETA_GRASP"/>
    <property type="match status" value="1"/>
</dbReference>
<accession>A0A2K4FBX0</accession>
<dbReference type="GO" id="GO:0004356">
    <property type="term" value="F:glutamine synthetase activity"/>
    <property type="evidence" value="ECO:0007669"/>
    <property type="project" value="InterPro"/>
</dbReference>
<evidence type="ECO:0000259" key="9">
    <source>
        <dbReference type="PROSITE" id="PS51986"/>
    </source>
</evidence>
<feature type="domain" description="GS beta-grasp" evidence="9">
    <location>
        <begin position="19"/>
        <end position="111"/>
    </location>
</feature>
<dbReference type="SUPFAM" id="SSF55931">
    <property type="entry name" value="Glutamine synthetase/guanido kinase"/>
    <property type="match status" value="1"/>
</dbReference>
<dbReference type="GO" id="GO:0006542">
    <property type="term" value="P:glutamine biosynthetic process"/>
    <property type="evidence" value="ECO:0007669"/>
    <property type="project" value="InterPro"/>
</dbReference>
<evidence type="ECO:0000256" key="1">
    <source>
        <dbReference type="ARBA" id="ARBA00001946"/>
    </source>
</evidence>
<dbReference type="InterPro" id="IPR008146">
    <property type="entry name" value="Gln_synth_cat_dom"/>
</dbReference>
<keyword evidence="12" id="KW-1185">Reference proteome</keyword>
<dbReference type="Proteomes" id="UP000242712">
    <property type="component" value="Unassembled WGS sequence"/>
</dbReference>
<dbReference type="PANTHER" id="PTHR43785:SF12">
    <property type="entry name" value="TYPE-1 GLUTAMINE SYNTHETASE 2"/>
    <property type="match status" value="1"/>
</dbReference>
<dbReference type="EMBL" id="PPPX01000016">
    <property type="protein sequence ID" value="POA08435.1"/>
    <property type="molecule type" value="Genomic_DNA"/>
</dbReference>
<evidence type="ECO:0000256" key="7">
    <source>
        <dbReference type="PROSITE-ProRule" id="PRU01330"/>
    </source>
</evidence>
<dbReference type="InterPro" id="IPR008147">
    <property type="entry name" value="Gln_synt_N"/>
</dbReference>
<dbReference type="InterPro" id="IPR027303">
    <property type="entry name" value="Gln_synth_gly_rich_site"/>
</dbReference>
<dbReference type="SUPFAM" id="SSF54368">
    <property type="entry name" value="Glutamine synthetase, N-terminal domain"/>
    <property type="match status" value="1"/>
</dbReference>
<evidence type="ECO:0000256" key="6">
    <source>
        <dbReference type="ARBA" id="ARBA00022842"/>
    </source>
</evidence>
<dbReference type="GeneID" id="98298707"/>
<dbReference type="Gene3D" id="3.30.590.10">
    <property type="entry name" value="Glutamine synthetase/guanido kinase, catalytic domain"/>
    <property type="match status" value="1"/>
</dbReference>
<proteinExistence type="inferred from homology"/>
<evidence type="ECO:0000256" key="3">
    <source>
        <dbReference type="ARBA" id="ARBA00022598"/>
    </source>
</evidence>
<dbReference type="SMART" id="SM01230">
    <property type="entry name" value="Gln-synt_C"/>
    <property type="match status" value="1"/>
</dbReference>
<name>A0A2K4FBX0_9STAP</name>
<evidence type="ECO:0000313" key="11">
    <source>
        <dbReference type="EMBL" id="POA08435.1"/>
    </source>
</evidence>
<dbReference type="PROSITE" id="PS51987">
    <property type="entry name" value="GS_CATALYTIC"/>
    <property type="match status" value="1"/>
</dbReference>
<dbReference type="PROSITE" id="PS00181">
    <property type="entry name" value="GLNA_ATP"/>
    <property type="match status" value="1"/>
</dbReference>
<protein>
    <submittedName>
        <fullName evidence="11">Glutamine synthetase</fullName>
    </submittedName>
</protein>